<evidence type="ECO:0000259" key="2">
    <source>
        <dbReference type="PROSITE" id="PS51109"/>
    </source>
</evidence>
<dbReference type="PROSITE" id="PS51109">
    <property type="entry name" value="G5"/>
    <property type="match status" value="1"/>
</dbReference>
<dbReference type="AlphaFoldDB" id="W7Z0Y8"/>
<sequence length="187" mass="20336">MTQHIEKEYHDGKLISMRMVGKEVSAKTMDKIIAVGTKKRPVAVVAKTTVAKATVKPEIRKTSSNKTAAATSSNNRVSKAGVDFSYKKMINVSMTAYSSQEPGIGTRTATGTRVTEGRTIAVDPSVIPLGWWVYIEGVGFRRAEDTGGAIKGHKIDIYYDSLKRANSFGRKSGLKVYVIGPVKPQLN</sequence>
<evidence type="ECO:0000313" key="3">
    <source>
        <dbReference type="EMBL" id="GAF10641.1"/>
    </source>
</evidence>
<organism evidence="3 4">
    <name type="scientific">Paenibacillus pini JCM 16418</name>
    <dbReference type="NCBI Taxonomy" id="1236976"/>
    <lineage>
        <taxon>Bacteria</taxon>
        <taxon>Bacillati</taxon>
        <taxon>Bacillota</taxon>
        <taxon>Bacilli</taxon>
        <taxon>Bacillales</taxon>
        <taxon>Paenibacillaceae</taxon>
        <taxon>Paenibacillus</taxon>
    </lineage>
</organism>
<proteinExistence type="predicted"/>
<evidence type="ECO:0000313" key="4">
    <source>
        <dbReference type="Proteomes" id="UP000019364"/>
    </source>
</evidence>
<dbReference type="InterPro" id="IPR011098">
    <property type="entry name" value="G5_dom"/>
</dbReference>
<dbReference type="GO" id="GO:0004553">
    <property type="term" value="F:hydrolase activity, hydrolyzing O-glycosyl compounds"/>
    <property type="evidence" value="ECO:0007669"/>
    <property type="project" value="InterPro"/>
</dbReference>
<dbReference type="PANTHER" id="PTHR39160">
    <property type="entry name" value="CELL WALL-BINDING PROTEIN YOCH"/>
    <property type="match status" value="1"/>
</dbReference>
<name>W7Z0Y8_9BACL</name>
<dbReference type="GO" id="GO:0009254">
    <property type="term" value="P:peptidoglycan turnover"/>
    <property type="evidence" value="ECO:0007669"/>
    <property type="project" value="InterPro"/>
</dbReference>
<keyword evidence="4" id="KW-1185">Reference proteome</keyword>
<gene>
    <name evidence="3" type="ORF">JCM16418_4858</name>
</gene>
<comment type="caution">
    <text evidence="3">The sequence shown here is derived from an EMBL/GenBank/DDBJ whole genome shotgun (WGS) entry which is preliminary data.</text>
</comment>
<dbReference type="PANTHER" id="PTHR39160:SF4">
    <property type="entry name" value="RESUSCITATION-PROMOTING FACTOR RPFB"/>
    <property type="match status" value="1"/>
</dbReference>
<keyword evidence="1" id="KW-0732">Signal</keyword>
<dbReference type="InterPro" id="IPR010611">
    <property type="entry name" value="3D_dom"/>
</dbReference>
<dbReference type="InterPro" id="IPR059180">
    <property type="entry name" value="3D_YorM"/>
</dbReference>
<dbReference type="InterPro" id="IPR036908">
    <property type="entry name" value="RlpA-like_sf"/>
</dbReference>
<reference evidence="3 4" key="1">
    <citation type="journal article" date="2014" name="Genome Announc.">
        <title>Draft Genome Sequence of Paenibacillus pini JCM 16418T, Isolated from the Rhizosphere of Pine Tree.</title>
        <authorList>
            <person name="Yuki M."/>
            <person name="Oshima K."/>
            <person name="Suda W."/>
            <person name="Oshida Y."/>
            <person name="Kitamura K."/>
            <person name="Iida Y."/>
            <person name="Hattori M."/>
            <person name="Ohkuma M."/>
        </authorList>
    </citation>
    <scope>NUCLEOTIDE SEQUENCE [LARGE SCALE GENOMIC DNA]</scope>
    <source>
        <strain evidence="3 4">JCM 16418</strain>
    </source>
</reference>
<protein>
    <submittedName>
        <fullName evidence="3">Cell wall-binding protein</fullName>
    </submittedName>
</protein>
<dbReference type="Gene3D" id="2.40.40.10">
    <property type="entry name" value="RlpA-like domain"/>
    <property type="match status" value="1"/>
</dbReference>
<dbReference type="InterPro" id="IPR051933">
    <property type="entry name" value="Resuscitation_pf_RpfB"/>
</dbReference>
<dbReference type="SUPFAM" id="SSF50685">
    <property type="entry name" value="Barwin-like endoglucanases"/>
    <property type="match status" value="1"/>
</dbReference>
<dbReference type="Pfam" id="PF06725">
    <property type="entry name" value="3D"/>
    <property type="match status" value="1"/>
</dbReference>
<dbReference type="GO" id="GO:0019867">
    <property type="term" value="C:outer membrane"/>
    <property type="evidence" value="ECO:0007669"/>
    <property type="project" value="InterPro"/>
</dbReference>
<feature type="domain" description="G5" evidence="2">
    <location>
        <begin position="1"/>
        <end position="39"/>
    </location>
</feature>
<accession>W7Z0Y8</accession>
<dbReference type="CDD" id="cd14667">
    <property type="entry name" value="3D_containing_proteins"/>
    <property type="match status" value="1"/>
</dbReference>
<dbReference type="EMBL" id="BAVZ01000030">
    <property type="protein sequence ID" value="GAF10641.1"/>
    <property type="molecule type" value="Genomic_DNA"/>
</dbReference>
<evidence type="ECO:0000256" key="1">
    <source>
        <dbReference type="ARBA" id="ARBA00022729"/>
    </source>
</evidence>
<dbReference type="eggNOG" id="COG3584">
    <property type="taxonomic scope" value="Bacteria"/>
</dbReference>
<dbReference type="Proteomes" id="UP000019364">
    <property type="component" value="Unassembled WGS sequence"/>
</dbReference>
<dbReference type="STRING" id="1236976.JCM16418_4858"/>